<sequence length="334" mass="38020">MSADFETQKPPIESLPPEILCEIFLLAIKRPYKIFGDQHQGPWLLARVCRRWRDIAWDCPALWASIMVYWPQHGKTDAGKKLLLDTLHQTGQTGLSITMLLTFDFPDAIIEGLLQHSSQWEDVRIPSLPASTWTQLAQPHLPRLHLPSLRSLALGRQPSVDELSTVLDMFKDMPTLRSFQFHIYRAPSSDFDPNVIQMPWWQLTHLVMSLGPTRECPVDASIKVLGLCLSPETLREETMLNDDPGTILVPLERLRSLSVRSPQLLYCLICPALEDLTVLPRYDISFSIPTVLSQIVVHSGCRLLSLDIWLLYQLEEPIKLFSCANWFSAQNATT</sequence>
<dbReference type="EMBL" id="JAUEPU010000015">
    <property type="protein sequence ID" value="KAK0496597.1"/>
    <property type="molecule type" value="Genomic_DNA"/>
</dbReference>
<dbReference type="AlphaFoldDB" id="A0AA39Q5G4"/>
<evidence type="ECO:0000313" key="2">
    <source>
        <dbReference type="Proteomes" id="UP001175228"/>
    </source>
</evidence>
<dbReference type="Gene3D" id="1.20.1280.50">
    <property type="match status" value="1"/>
</dbReference>
<keyword evidence="2" id="KW-1185">Reference proteome</keyword>
<proteinExistence type="predicted"/>
<comment type="caution">
    <text evidence="1">The sequence shown here is derived from an EMBL/GenBank/DDBJ whole genome shotgun (WGS) entry which is preliminary data.</text>
</comment>
<accession>A0AA39Q5G4</accession>
<dbReference type="Proteomes" id="UP001175228">
    <property type="component" value="Unassembled WGS sequence"/>
</dbReference>
<reference evidence="1" key="1">
    <citation type="submission" date="2023-06" db="EMBL/GenBank/DDBJ databases">
        <authorList>
            <consortium name="Lawrence Berkeley National Laboratory"/>
            <person name="Ahrendt S."/>
            <person name="Sahu N."/>
            <person name="Indic B."/>
            <person name="Wong-Bajracharya J."/>
            <person name="Merenyi Z."/>
            <person name="Ke H.-M."/>
            <person name="Monk M."/>
            <person name="Kocsube S."/>
            <person name="Drula E."/>
            <person name="Lipzen A."/>
            <person name="Balint B."/>
            <person name="Henrissat B."/>
            <person name="Andreopoulos B."/>
            <person name="Martin F.M."/>
            <person name="Harder C.B."/>
            <person name="Rigling D."/>
            <person name="Ford K.L."/>
            <person name="Foster G.D."/>
            <person name="Pangilinan J."/>
            <person name="Papanicolaou A."/>
            <person name="Barry K."/>
            <person name="LaButti K."/>
            <person name="Viragh M."/>
            <person name="Koriabine M."/>
            <person name="Yan M."/>
            <person name="Riley R."/>
            <person name="Champramary S."/>
            <person name="Plett K.L."/>
            <person name="Tsai I.J."/>
            <person name="Slot J."/>
            <person name="Sipos G."/>
            <person name="Plett J."/>
            <person name="Nagy L.G."/>
            <person name="Grigoriev I.V."/>
        </authorList>
    </citation>
    <scope>NUCLEOTIDE SEQUENCE</scope>
    <source>
        <strain evidence="1">HWK02</strain>
    </source>
</reference>
<organism evidence="1 2">
    <name type="scientific">Armillaria luteobubalina</name>
    <dbReference type="NCBI Taxonomy" id="153913"/>
    <lineage>
        <taxon>Eukaryota</taxon>
        <taxon>Fungi</taxon>
        <taxon>Dikarya</taxon>
        <taxon>Basidiomycota</taxon>
        <taxon>Agaricomycotina</taxon>
        <taxon>Agaricomycetes</taxon>
        <taxon>Agaricomycetidae</taxon>
        <taxon>Agaricales</taxon>
        <taxon>Marasmiineae</taxon>
        <taxon>Physalacriaceae</taxon>
        <taxon>Armillaria</taxon>
    </lineage>
</organism>
<name>A0AA39Q5G4_9AGAR</name>
<gene>
    <name evidence="1" type="ORF">EDD18DRAFT_210993</name>
</gene>
<evidence type="ECO:0008006" key="3">
    <source>
        <dbReference type="Google" id="ProtNLM"/>
    </source>
</evidence>
<evidence type="ECO:0000313" key="1">
    <source>
        <dbReference type="EMBL" id="KAK0496597.1"/>
    </source>
</evidence>
<protein>
    <recommendedName>
        <fullName evidence="3">F-box domain-containing protein</fullName>
    </recommendedName>
</protein>